<proteinExistence type="predicted"/>
<gene>
    <name evidence="3" type="ORF">SCUCBS95973_002092</name>
</gene>
<protein>
    <recommendedName>
        <fullName evidence="2">Microbial-type PARG catalytic domain-containing protein</fullName>
    </recommendedName>
</protein>
<evidence type="ECO:0000313" key="4">
    <source>
        <dbReference type="Proteomes" id="UP001642405"/>
    </source>
</evidence>
<feature type="region of interest" description="Disordered" evidence="1">
    <location>
        <begin position="1"/>
        <end position="50"/>
    </location>
</feature>
<keyword evidence="4" id="KW-1185">Reference proteome</keyword>
<dbReference type="Pfam" id="PF10021">
    <property type="entry name" value="PARG_cat_microb"/>
    <property type="match status" value="1"/>
</dbReference>
<accession>A0ABP0B484</accession>
<evidence type="ECO:0000256" key="1">
    <source>
        <dbReference type="SAM" id="MobiDB-lite"/>
    </source>
</evidence>
<feature type="domain" description="Microbial-type PARG catalytic" evidence="2">
    <location>
        <begin position="24"/>
        <end position="130"/>
    </location>
</feature>
<feature type="compositionally biased region" description="Low complexity" evidence="1">
    <location>
        <begin position="1"/>
        <end position="14"/>
    </location>
</feature>
<dbReference type="InterPro" id="IPR019261">
    <property type="entry name" value="PARG_cat_microbial"/>
</dbReference>
<dbReference type="InterPro" id="IPR043472">
    <property type="entry name" value="Macro_dom-like"/>
</dbReference>
<organism evidence="3 4">
    <name type="scientific">Sporothrix curviconia</name>
    <dbReference type="NCBI Taxonomy" id="1260050"/>
    <lineage>
        <taxon>Eukaryota</taxon>
        <taxon>Fungi</taxon>
        <taxon>Dikarya</taxon>
        <taxon>Ascomycota</taxon>
        <taxon>Pezizomycotina</taxon>
        <taxon>Sordariomycetes</taxon>
        <taxon>Sordariomycetidae</taxon>
        <taxon>Ophiostomatales</taxon>
        <taxon>Ophiostomataceae</taxon>
        <taxon>Sporothrix</taxon>
    </lineage>
</organism>
<feature type="compositionally biased region" description="Basic and acidic residues" evidence="1">
    <location>
        <begin position="17"/>
        <end position="32"/>
    </location>
</feature>
<sequence length="132" mass="14623">MNASALDAALDMAARQSEQDAAARDEARRRYEEDNETTTTVIPETNRDARNGKTGRIAILNVASHNTRNKVLGGLWEKGSVATEEEDLCLRTTLPLSFHSPPKGHRVPELSGFKLSRRDALYTPHVQVVRAN</sequence>
<dbReference type="Gene3D" id="3.40.220.10">
    <property type="entry name" value="Leucine Aminopeptidase, subunit E, domain 1"/>
    <property type="match status" value="1"/>
</dbReference>
<evidence type="ECO:0000313" key="3">
    <source>
        <dbReference type="EMBL" id="CAK7214292.1"/>
    </source>
</evidence>
<dbReference type="Proteomes" id="UP001642405">
    <property type="component" value="Unassembled WGS sequence"/>
</dbReference>
<evidence type="ECO:0000259" key="2">
    <source>
        <dbReference type="Pfam" id="PF10021"/>
    </source>
</evidence>
<name>A0ABP0B484_9PEZI</name>
<reference evidence="3 4" key="1">
    <citation type="submission" date="2024-01" db="EMBL/GenBank/DDBJ databases">
        <authorList>
            <person name="Allen C."/>
            <person name="Tagirdzhanova G."/>
        </authorList>
    </citation>
    <scope>NUCLEOTIDE SEQUENCE [LARGE SCALE GENOMIC DNA]</scope>
</reference>
<comment type="caution">
    <text evidence="3">The sequence shown here is derived from an EMBL/GenBank/DDBJ whole genome shotgun (WGS) entry which is preliminary data.</text>
</comment>
<dbReference type="EMBL" id="CAWUHB010000008">
    <property type="protein sequence ID" value="CAK7214292.1"/>
    <property type="molecule type" value="Genomic_DNA"/>
</dbReference>